<proteinExistence type="inferred from homology"/>
<dbReference type="InterPro" id="IPR055439">
    <property type="entry name" value="Beta-prop_EML_1st"/>
</dbReference>
<feature type="compositionally biased region" description="Polar residues" evidence="14">
    <location>
        <begin position="35"/>
        <end position="62"/>
    </location>
</feature>
<dbReference type="InterPro" id="IPR015943">
    <property type="entry name" value="WD40/YVTN_repeat-like_dom_sf"/>
</dbReference>
<evidence type="ECO:0000313" key="17">
    <source>
        <dbReference type="Proteomes" id="UP000663855"/>
    </source>
</evidence>
<dbReference type="InterPro" id="IPR001680">
    <property type="entry name" value="WD40_rpt"/>
</dbReference>
<feature type="domain" description="EML-like first beta-propeller" evidence="15">
    <location>
        <begin position="200"/>
        <end position="410"/>
    </location>
</feature>
<feature type="region of interest" description="Disordered" evidence="14">
    <location>
        <begin position="1"/>
        <end position="119"/>
    </location>
</feature>
<keyword evidence="5" id="KW-0282">Flagellum</keyword>
<feature type="coiled-coil region" evidence="13">
    <location>
        <begin position="960"/>
        <end position="998"/>
    </location>
</feature>
<feature type="compositionally biased region" description="Acidic residues" evidence="14">
    <location>
        <begin position="93"/>
        <end position="106"/>
    </location>
</feature>
<keyword evidence="8" id="KW-0206">Cytoskeleton</keyword>
<feature type="compositionally biased region" description="Basic and acidic residues" evidence="14">
    <location>
        <begin position="79"/>
        <end position="92"/>
    </location>
</feature>
<dbReference type="Proteomes" id="UP000663855">
    <property type="component" value="Unassembled WGS sequence"/>
</dbReference>
<dbReference type="PANTHER" id="PTHR14885">
    <property type="entry name" value="CILIA- AND FLAGELLA-ASSOCIATED PROTEIN 43-RELATED"/>
    <property type="match status" value="1"/>
</dbReference>
<keyword evidence="7" id="KW-0969">Cilium</keyword>
<evidence type="ECO:0000256" key="11">
    <source>
        <dbReference type="ARBA" id="ARBA00060934"/>
    </source>
</evidence>
<evidence type="ECO:0000256" key="10">
    <source>
        <dbReference type="ARBA" id="ARBA00055223"/>
    </source>
</evidence>
<evidence type="ECO:0000256" key="1">
    <source>
        <dbReference type="ARBA" id="ARBA00004611"/>
    </source>
</evidence>
<dbReference type="SMART" id="SM00320">
    <property type="entry name" value="WD40"/>
    <property type="match status" value="6"/>
</dbReference>
<evidence type="ECO:0000259" key="15">
    <source>
        <dbReference type="Pfam" id="PF23409"/>
    </source>
</evidence>
<dbReference type="Gene3D" id="2.130.10.10">
    <property type="entry name" value="YVTN repeat-like/Quinoprotein amine dehydrogenase"/>
    <property type="match status" value="2"/>
</dbReference>
<evidence type="ECO:0000256" key="4">
    <source>
        <dbReference type="ARBA" id="ARBA00022737"/>
    </source>
</evidence>
<evidence type="ECO:0000256" key="2">
    <source>
        <dbReference type="ARBA" id="ARBA00022490"/>
    </source>
</evidence>
<evidence type="ECO:0000256" key="12">
    <source>
        <dbReference type="ARBA" id="ARBA00074727"/>
    </source>
</evidence>
<keyword evidence="4" id="KW-0677">Repeat</keyword>
<dbReference type="EMBL" id="CAJNOV010015615">
    <property type="protein sequence ID" value="CAF1577206.1"/>
    <property type="molecule type" value="Genomic_DNA"/>
</dbReference>
<dbReference type="PANTHER" id="PTHR14885:SF3">
    <property type="entry name" value="CILIA- AND FLAGELLA-ASSOCIATED PROTEIN 44"/>
    <property type="match status" value="1"/>
</dbReference>
<dbReference type="SUPFAM" id="SSF50998">
    <property type="entry name" value="Quinoprotein alcohol dehydrogenase-like"/>
    <property type="match status" value="1"/>
</dbReference>
<evidence type="ECO:0000256" key="5">
    <source>
        <dbReference type="ARBA" id="ARBA00022846"/>
    </source>
</evidence>
<comment type="function">
    <text evidence="10">Flagellar protein involved in sperm flagellum axoneme organization and function.</text>
</comment>
<protein>
    <recommendedName>
        <fullName evidence="12">Cilia- and flagella-associated protein 44</fullName>
    </recommendedName>
</protein>
<keyword evidence="3" id="KW-0853">WD repeat</keyword>
<evidence type="ECO:0000256" key="9">
    <source>
        <dbReference type="ARBA" id="ARBA00023273"/>
    </source>
</evidence>
<dbReference type="GO" id="GO:0003341">
    <property type="term" value="P:cilium movement"/>
    <property type="evidence" value="ECO:0007669"/>
    <property type="project" value="UniProtKB-ARBA"/>
</dbReference>
<feature type="compositionally biased region" description="Basic and acidic residues" evidence="14">
    <location>
        <begin position="1303"/>
        <end position="1317"/>
    </location>
</feature>
<evidence type="ECO:0000256" key="13">
    <source>
        <dbReference type="SAM" id="Coils"/>
    </source>
</evidence>
<feature type="region of interest" description="Disordered" evidence="14">
    <location>
        <begin position="1303"/>
        <end position="1328"/>
    </location>
</feature>
<evidence type="ECO:0000256" key="14">
    <source>
        <dbReference type="SAM" id="MobiDB-lite"/>
    </source>
</evidence>
<gene>
    <name evidence="16" type="ORF">CJN711_LOCUS32585</name>
</gene>
<feature type="compositionally biased region" description="Acidic residues" evidence="14">
    <location>
        <begin position="1527"/>
        <end position="1557"/>
    </location>
</feature>
<dbReference type="GO" id="GO:0060285">
    <property type="term" value="P:cilium-dependent cell motility"/>
    <property type="evidence" value="ECO:0007669"/>
    <property type="project" value="UniProtKB-ARBA"/>
</dbReference>
<evidence type="ECO:0000256" key="6">
    <source>
        <dbReference type="ARBA" id="ARBA00023054"/>
    </source>
</evidence>
<comment type="caution">
    <text evidence="16">The sequence shown here is derived from an EMBL/GenBank/DDBJ whole genome shotgun (WGS) entry which is preliminary data.</text>
</comment>
<feature type="compositionally biased region" description="Basic and acidic residues" evidence="14">
    <location>
        <begin position="1100"/>
        <end position="1129"/>
    </location>
</feature>
<reference evidence="16" key="1">
    <citation type="submission" date="2021-02" db="EMBL/GenBank/DDBJ databases">
        <authorList>
            <person name="Nowell W R."/>
        </authorList>
    </citation>
    <scope>NUCLEOTIDE SEQUENCE</scope>
</reference>
<keyword evidence="9" id="KW-0966">Cell projection</keyword>
<evidence type="ECO:0000313" key="16">
    <source>
        <dbReference type="EMBL" id="CAF1577206.1"/>
    </source>
</evidence>
<feature type="coiled-coil region" evidence="13">
    <location>
        <begin position="1679"/>
        <end position="1734"/>
    </location>
</feature>
<accession>A0A815Z386</accession>
<name>A0A815Z386_9BILA</name>
<comment type="similarity">
    <text evidence="11">Belongs to the CFAP44 family.</text>
</comment>
<feature type="compositionally biased region" description="Basic and acidic residues" evidence="14">
    <location>
        <begin position="747"/>
        <end position="758"/>
    </location>
</feature>
<dbReference type="InterPro" id="IPR036322">
    <property type="entry name" value="WD40_repeat_dom_sf"/>
</dbReference>
<dbReference type="SUPFAM" id="SSF50978">
    <property type="entry name" value="WD40 repeat-like"/>
    <property type="match status" value="1"/>
</dbReference>
<evidence type="ECO:0000256" key="3">
    <source>
        <dbReference type="ARBA" id="ARBA00022574"/>
    </source>
</evidence>
<feature type="coiled-coil region" evidence="13">
    <location>
        <begin position="1440"/>
        <end position="1488"/>
    </location>
</feature>
<evidence type="ECO:0000256" key="8">
    <source>
        <dbReference type="ARBA" id="ARBA00023212"/>
    </source>
</evidence>
<dbReference type="PROSITE" id="PS00678">
    <property type="entry name" value="WD_REPEATS_1"/>
    <property type="match status" value="1"/>
</dbReference>
<sequence length="1879" mass="216958">MSREGSPRETPADESETTQQSLSAIDEGPVDNQILPDSQTQEVLNSETDTFTINSTTAPTLTESSQENQKPEEEEEEEGEKKTTENEKRDTQQEETTEVTDNDGEDVILKLDPNGPPRLPDTFYYDPERITARPISTNHKIFPENTLSMFRSFAYDCNKRGNLHILDNKTIMFVAGSVVELIDLPSGQHKYIRTTGGYSIGALIVHPSRQYFAIGEKGYMPNIVIYEYPSLKPYRILKDGTQRSYAYLDFNNDGDLLASLGSSPDYMLTIWDWRDEKILLRSKASSQEVFKVSFSKDLKGHLTTSGIGHIKFWKMARTFTGLKLQGELGRFGRTEISDIEGYRELPDGKVISGTEWGNMLLWDGGLIQIEVCRKKGKPCHQGPIQQVLLNESDVFTVGEDGYVRVWDFETIDTAEAIDEGSKMEIEPLNELKVGPESRLMGIKRGISDDMSLWFAQDAKGNIWKIDLTFSKNSADPELLLSFTSGVITGLDVSSVYHIFACSAGNCIRVYNIPTQDVLAQKTFGAQVTSLKWLPTAFDEKSDGILVGFSDGVLRYLKLRSGIKPTGTEKKSEFDFRMIQALKPHTKPVTFITVEVQNQWIATGVPLKPHTKPVTFITVEVQNQWIATGSADGTVFFFNYTPKGLIPIGFVNVKEEITFMTWTPAQYDKTRLLVCLKNGILYEYEGPKGITFDISTSYLIETQLPVRIFRFRSIKSRLRHEEELEQKRKEEEERQRKLEEERRLRGIEKKEKEGEKPAEQEEEEEKKEDDWKPYIPEKPSAALFAVYTSPDTFWLSMDEYDAGYLYHCQFGNKDDRFQYNSERQDAVLSTLPVPETDLAFGDDIPLTSILIREQLNCIFVGLKNGFIRIYPYCGTEVFESLNDFWTKGAHDSEYGMVTNLVTSFDNRFALSGGADGNIFGYVVKGDLDILQQSSESPKMPVFAGEIEAQDITEPNHYSIEEEKQKAEQDKMKKTAEGLKNEMRQRIEGLRGKFRKLLMENDQLPTDLRIARQDFILDQHIRENFLAELQDKVDLSVKELAWESERCNIALRKLEQWFVDPVVQDVVSVKSFDGQWEVSAFRTIELPKDFYEMQEEIERQKTALMDKGKRKETADVSDERAGENREARSTDTKSSTTKLKGAKAMRVERLLRKMEERAKRRQKRKEEWAILYQKKKPEGFDDPTEVDSIRYARDNMGNYFLKSAADFVVPLEQRLTVLRALDRIMKLRYTTYTYKREFNKRVLDLIQRKRTLAEQINNELKRLKSLGQNQSNHQELFNIPLLPPVKDGDEGRFQFTNEEIQAFREEHEQRNGDLTKPEEDSSNSNARQASSLKRAIDLRWSVDLKEPLPSYAINKNHSNEAISNPTSASVLREIQSQESSKSNPFAYRFFFERDRILENVQETMRRFDNDVCLLYYLKIIKTLRAKETDLRCVTFYEELMLMKEFERTENDLESKLAEAQKRYDNEQARINEFLGKIDAKKKDIDSLDERMKYIYGRYDEMVSKEHKFYSYLLRVLNKKIKRKKRVEGEEADDADDMSQDLDDDEDWELEDEDDEDQVANEDATRQLDVDICPPNLDQKLYDDIVALREKRLDLDEAIADEKTVLQSLQQTLGQTQVYANKVDAELKAKHADLIDFQKKKQRKINDINVATGIRSHQIRYDRSTRLPDDLSDALIFNRINKSGLTNRIVDVRAEIKREKERYVNRKQERKDLSHELKHAAQVIKRLTDECNKLMVEKFGKLVQLEKLEGAIVNLQIEELKQRLDDAGDEYYNTMTQYELRKIEENDDTIDLLKTNTKRLDELTDIVDERRLLDEQLISRKTKSADEFTGPSKQSVEEFDRLCTLVQLQAQEIEALKAEISILSRKGGHILPPNPAILPQNS</sequence>
<feature type="region of interest" description="Disordered" evidence="14">
    <location>
        <begin position="747"/>
        <end position="773"/>
    </location>
</feature>
<feature type="region of interest" description="Disordered" evidence="14">
    <location>
        <begin position="1524"/>
        <end position="1562"/>
    </location>
</feature>
<dbReference type="InterPro" id="IPR011047">
    <property type="entry name" value="Quinoprotein_ADH-like_sf"/>
</dbReference>
<dbReference type="Pfam" id="PF00400">
    <property type="entry name" value="WD40"/>
    <property type="match status" value="1"/>
</dbReference>
<feature type="compositionally biased region" description="Basic and acidic residues" evidence="14">
    <location>
        <begin position="1"/>
        <end position="11"/>
    </location>
</feature>
<keyword evidence="6 13" id="KW-0175">Coiled coil</keyword>
<dbReference type="InterPro" id="IPR019775">
    <property type="entry name" value="WD40_repeat_CS"/>
</dbReference>
<evidence type="ECO:0000256" key="7">
    <source>
        <dbReference type="ARBA" id="ARBA00023069"/>
    </source>
</evidence>
<keyword evidence="2" id="KW-0963">Cytoplasm</keyword>
<organism evidence="16 17">
    <name type="scientific">Rotaria magnacalcarata</name>
    <dbReference type="NCBI Taxonomy" id="392030"/>
    <lineage>
        <taxon>Eukaryota</taxon>
        <taxon>Metazoa</taxon>
        <taxon>Spiralia</taxon>
        <taxon>Gnathifera</taxon>
        <taxon>Rotifera</taxon>
        <taxon>Eurotatoria</taxon>
        <taxon>Bdelloidea</taxon>
        <taxon>Philodinida</taxon>
        <taxon>Philodinidae</taxon>
        <taxon>Rotaria</taxon>
    </lineage>
</organism>
<dbReference type="FunFam" id="2.130.10.10:FF:000401">
    <property type="entry name" value="Cilia- and flagella-associated protein 44"/>
    <property type="match status" value="1"/>
</dbReference>
<feature type="region of interest" description="Disordered" evidence="14">
    <location>
        <begin position="1100"/>
        <end position="1137"/>
    </location>
</feature>
<comment type="subcellular location">
    <subcellularLocation>
        <location evidence="1">Cytoplasm</location>
        <location evidence="1">Cytoskeleton</location>
        <location evidence="1">Flagellum axoneme</location>
    </subcellularLocation>
</comment>
<dbReference type="Pfam" id="PF23409">
    <property type="entry name" value="Beta-prop_EML"/>
    <property type="match status" value="1"/>
</dbReference>